<evidence type="ECO:0000313" key="4">
    <source>
        <dbReference type="Proteomes" id="UP000321204"/>
    </source>
</evidence>
<dbReference type="Pfam" id="PF04734">
    <property type="entry name" value="Ceramidase_alk"/>
    <property type="match status" value="1"/>
</dbReference>
<proteinExistence type="predicted"/>
<dbReference type="Proteomes" id="UP000321204">
    <property type="component" value="Chromosome"/>
</dbReference>
<name>A0A5B8UNY4_9BACT</name>
<evidence type="ECO:0000259" key="1">
    <source>
        <dbReference type="Pfam" id="PF04734"/>
    </source>
</evidence>
<dbReference type="AlphaFoldDB" id="A0A5B8UNY4"/>
<reference evidence="3 4" key="1">
    <citation type="journal article" date="2015" name="Int. J. Syst. Evol. Microbiol.">
        <title>Flavisolibacter ginsenosidimutans sp. nov., with ginsenoside-converting activity isolated from soil used for cultivating ginseng.</title>
        <authorList>
            <person name="Zhao Y."/>
            <person name="Liu Q."/>
            <person name="Kang M.S."/>
            <person name="Jin F."/>
            <person name="Yu H."/>
            <person name="Im W.T."/>
        </authorList>
    </citation>
    <scope>NUCLEOTIDE SEQUENCE [LARGE SCALE GENOMIC DNA]</scope>
    <source>
        <strain evidence="3 4">Gsoil 636</strain>
    </source>
</reference>
<sequence>MVLPSIQHPSFSGLIGISSADITPPVEIYSRNWGASEYDVAEGVHSPLILVCNTFQSSKNDKPLALISLDLGFFKDSEDELFLRSGVLQALSMYPAQLMICFSHTHAGPGLTRSDIAKPGGDLITPYLEQVQEKIIVAIQKALAEAVPATLSWQYGKCNLAKNRDLFEKEKNRFVVGFNPRKNSDETLLVGRITNDENIILGTIVNYACHPTTLAWENRLLSPDYVGAMRQKVQSETDAPCLFLQGASGELAPAEQYTGDVKVAEKHGRQIGYSVLAVLESMMGHNKQLCFERVVESGAPLAVWKQRDFSPSKAISGQITYITIPLKSLPSLAEIDQQLNDCSDRVLQERLWRKRNVRKSVGDGENASMPLWVWRLGDSLLFGQSNETYSDFQQQLRKEFYPDAVAVMNVVNGHIGYLPPADLYDKDIYQVWQSPFKEGSLELLTEMAIDAAKKIRK</sequence>
<reference evidence="3" key="2">
    <citation type="submission" date="2019-08" db="EMBL/GenBank/DDBJ databases">
        <authorList>
            <person name="Im W.-T."/>
        </authorList>
    </citation>
    <scope>NUCLEOTIDE SEQUENCE</scope>
    <source>
        <strain evidence="3">Gsoil 636</strain>
    </source>
</reference>
<evidence type="ECO:0000313" key="2">
    <source>
        <dbReference type="EMBL" id="QEC54356.1"/>
    </source>
</evidence>
<organism evidence="3 4">
    <name type="scientific">Flavisolibacter ginsenosidimutans</name>
    <dbReference type="NCBI Taxonomy" id="661481"/>
    <lineage>
        <taxon>Bacteria</taxon>
        <taxon>Pseudomonadati</taxon>
        <taxon>Bacteroidota</taxon>
        <taxon>Chitinophagia</taxon>
        <taxon>Chitinophagales</taxon>
        <taxon>Chitinophagaceae</taxon>
        <taxon>Flavisolibacter</taxon>
    </lineage>
</organism>
<accession>A0A5B8UNY4</accession>
<dbReference type="OrthoDB" id="337762at2"/>
<dbReference type="EMBL" id="CP042433">
    <property type="protein sequence ID" value="QEC58391.1"/>
    <property type="molecule type" value="Genomic_DNA"/>
</dbReference>
<dbReference type="KEGG" id="fgg:FSB75_21625"/>
<dbReference type="RefSeq" id="WP_146781206.1">
    <property type="nucleotide sequence ID" value="NZ_BAABIO010000003.1"/>
</dbReference>
<dbReference type="InterPro" id="IPR031329">
    <property type="entry name" value="NEUT/ALK_ceramidase_N"/>
</dbReference>
<dbReference type="KEGG" id="fgg:FSB75_00040"/>
<protein>
    <recommendedName>
        <fullName evidence="1">Neutral/alkaline non-lysosomal ceramidase N-terminal domain-containing protein</fullName>
    </recommendedName>
</protein>
<feature type="domain" description="Neutral/alkaline non-lysosomal ceramidase N-terminal" evidence="1">
    <location>
        <begin position="14"/>
        <end position="231"/>
    </location>
</feature>
<gene>
    <name evidence="2" type="ORF">FSB75_00040</name>
    <name evidence="3" type="ORF">FSB75_21625</name>
</gene>
<keyword evidence="4" id="KW-1185">Reference proteome</keyword>
<dbReference type="EMBL" id="CP042433">
    <property type="protein sequence ID" value="QEC54356.1"/>
    <property type="molecule type" value="Genomic_DNA"/>
</dbReference>
<evidence type="ECO:0000313" key="3">
    <source>
        <dbReference type="EMBL" id="QEC58391.1"/>
    </source>
</evidence>